<reference evidence="5" key="1">
    <citation type="submission" date="2021-02" db="EMBL/GenBank/DDBJ databases">
        <authorList>
            <person name="Nowell W R."/>
        </authorList>
    </citation>
    <scope>NUCLEOTIDE SEQUENCE</scope>
</reference>
<dbReference type="GO" id="GO:0016747">
    <property type="term" value="F:acyltransferase activity, transferring groups other than amino-acyl groups"/>
    <property type="evidence" value="ECO:0007669"/>
    <property type="project" value="InterPro"/>
</dbReference>
<dbReference type="OrthoDB" id="630895at2759"/>
<organism evidence="5 10">
    <name type="scientific">Rotaria sordida</name>
    <dbReference type="NCBI Taxonomy" id="392033"/>
    <lineage>
        <taxon>Eukaryota</taxon>
        <taxon>Metazoa</taxon>
        <taxon>Spiralia</taxon>
        <taxon>Gnathifera</taxon>
        <taxon>Rotifera</taxon>
        <taxon>Eurotatoria</taxon>
        <taxon>Bdelloidea</taxon>
        <taxon>Philodinida</taxon>
        <taxon>Philodinidae</taxon>
        <taxon>Rotaria</taxon>
    </lineage>
</organism>
<dbReference type="Proteomes" id="UP000663823">
    <property type="component" value="Unassembled WGS sequence"/>
</dbReference>
<dbReference type="Proteomes" id="UP000663854">
    <property type="component" value="Unassembled WGS sequence"/>
</dbReference>
<dbReference type="Proteomes" id="UP000663882">
    <property type="component" value="Unassembled WGS sequence"/>
</dbReference>
<evidence type="ECO:0000313" key="3">
    <source>
        <dbReference type="EMBL" id="CAF1096369.1"/>
    </source>
</evidence>
<name>A0A814S7Q4_9BILA</name>
<sequence>MNSTRFLNDCEYFLQTKRIGFRLWTENDFQLALNLWSDNAVTKLIGGPFTIEKIQERFSYEIKNMKECGFQYWPIFILETGEHIGCCGFRPYDKEKNTVELGCHILPKFWRQGFASEAGDAAISYAFCHLNVSKIFAGHHPNNAASCQLIAQSQFQYSHHAYYPPTGLQHPWYILTKEQYCQKLFDSRI</sequence>
<dbReference type="EMBL" id="CAJOBE010004600">
    <property type="protein sequence ID" value="CAF3939220.1"/>
    <property type="molecule type" value="Genomic_DNA"/>
</dbReference>
<dbReference type="PROSITE" id="PS51186">
    <property type="entry name" value="GNAT"/>
    <property type="match status" value="1"/>
</dbReference>
<comment type="caution">
    <text evidence="5">The sequence shown here is derived from an EMBL/GenBank/DDBJ whole genome shotgun (WGS) entry which is preliminary data.</text>
</comment>
<accession>A0A814S7Q4</accession>
<feature type="domain" description="N-acetyltransferase" evidence="1">
    <location>
        <begin position="19"/>
        <end position="178"/>
    </location>
</feature>
<dbReference type="EMBL" id="CAJNOL010001533">
    <property type="protein sequence ID" value="CAF1377775.1"/>
    <property type="molecule type" value="Genomic_DNA"/>
</dbReference>
<dbReference type="CDD" id="cd04301">
    <property type="entry name" value="NAT_SF"/>
    <property type="match status" value="1"/>
</dbReference>
<evidence type="ECO:0000313" key="11">
    <source>
        <dbReference type="Proteomes" id="UP000663870"/>
    </source>
</evidence>
<dbReference type="EMBL" id="CAJNOU010001037">
    <property type="protein sequence ID" value="CAF1139300.1"/>
    <property type="molecule type" value="Genomic_DNA"/>
</dbReference>
<proteinExistence type="predicted"/>
<gene>
    <name evidence="8" type="ORF">FNK824_LOCUS22579</name>
    <name evidence="7" type="ORF">JBS370_LOCUS17572</name>
    <name evidence="6" type="ORF">JXQ802_LOCUS33502</name>
    <name evidence="9" type="ORF">OTI717_LOCUS27830</name>
    <name evidence="5" type="ORF">PYM288_LOCUS21848</name>
    <name evidence="2" type="ORF">RFH988_LOCUS10882</name>
    <name evidence="4" type="ORF">SEV965_LOCUS17845</name>
    <name evidence="3" type="ORF">ZHD862_LOCUS17356</name>
</gene>
<dbReference type="Proteomes" id="UP000663864">
    <property type="component" value="Unassembled WGS sequence"/>
</dbReference>
<dbReference type="Pfam" id="PF13302">
    <property type="entry name" value="Acetyltransf_3"/>
    <property type="match status" value="1"/>
</dbReference>
<dbReference type="Proteomes" id="UP000663889">
    <property type="component" value="Unassembled WGS sequence"/>
</dbReference>
<dbReference type="Proteomes" id="UP000663836">
    <property type="component" value="Unassembled WGS sequence"/>
</dbReference>
<dbReference type="InterPro" id="IPR016181">
    <property type="entry name" value="Acyl_CoA_acyltransferase"/>
</dbReference>
<evidence type="ECO:0000313" key="2">
    <source>
        <dbReference type="EMBL" id="CAF0937427.1"/>
    </source>
</evidence>
<dbReference type="EMBL" id="CAJOBD010001899">
    <property type="protein sequence ID" value="CAF3839704.1"/>
    <property type="molecule type" value="Genomic_DNA"/>
</dbReference>
<evidence type="ECO:0000313" key="5">
    <source>
        <dbReference type="EMBL" id="CAF1143731.1"/>
    </source>
</evidence>
<dbReference type="InterPro" id="IPR051531">
    <property type="entry name" value="N-acetyltransferase"/>
</dbReference>
<dbReference type="Gene3D" id="3.40.630.30">
    <property type="match status" value="1"/>
</dbReference>
<dbReference type="EMBL" id="CAJNOT010000858">
    <property type="protein sequence ID" value="CAF1096369.1"/>
    <property type="molecule type" value="Genomic_DNA"/>
</dbReference>
<dbReference type="InterPro" id="IPR000182">
    <property type="entry name" value="GNAT_dom"/>
</dbReference>
<dbReference type="EMBL" id="CAJNOH010000893">
    <property type="protein sequence ID" value="CAF1143731.1"/>
    <property type="molecule type" value="Genomic_DNA"/>
</dbReference>
<protein>
    <recommendedName>
        <fullName evidence="1">N-acetyltransferase domain-containing protein</fullName>
    </recommendedName>
</protein>
<evidence type="ECO:0000313" key="7">
    <source>
        <dbReference type="EMBL" id="CAF3839704.1"/>
    </source>
</evidence>
<evidence type="ECO:0000313" key="10">
    <source>
        <dbReference type="Proteomes" id="UP000663854"/>
    </source>
</evidence>
<evidence type="ECO:0000313" key="6">
    <source>
        <dbReference type="EMBL" id="CAF1377775.1"/>
    </source>
</evidence>
<dbReference type="SUPFAM" id="SSF55729">
    <property type="entry name" value="Acyl-CoA N-acyltransferases (Nat)"/>
    <property type="match status" value="1"/>
</dbReference>
<evidence type="ECO:0000313" key="9">
    <source>
        <dbReference type="EMBL" id="CAF3978669.1"/>
    </source>
</evidence>
<dbReference type="PANTHER" id="PTHR43792">
    <property type="entry name" value="GNAT FAMILY, PUTATIVE (AFU_ORTHOLOGUE AFUA_3G00765)-RELATED-RELATED"/>
    <property type="match status" value="1"/>
</dbReference>
<dbReference type="Proteomes" id="UP000663870">
    <property type="component" value="Unassembled WGS sequence"/>
</dbReference>
<evidence type="ECO:0000259" key="1">
    <source>
        <dbReference type="PROSITE" id="PS51186"/>
    </source>
</evidence>
<dbReference type="AlphaFoldDB" id="A0A814S7Q4"/>
<evidence type="ECO:0000313" key="4">
    <source>
        <dbReference type="EMBL" id="CAF1139300.1"/>
    </source>
</evidence>
<evidence type="ECO:0000313" key="8">
    <source>
        <dbReference type="EMBL" id="CAF3939220.1"/>
    </source>
</evidence>
<keyword evidence="11" id="KW-1185">Reference proteome</keyword>
<dbReference type="PANTHER" id="PTHR43792:SF1">
    <property type="entry name" value="N-ACETYLTRANSFERASE DOMAIN-CONTAINING PROTEIN"/>
    <property type="match status" value="1"/>
</dbReference>
<dbReference type="EMBL" id="CAJOAX010006372">
    <property type="protein sequence ID" value="CAF3978669.1"/>
    <property type="molecule type" value="Genomic_DNA"/>
</dbReference>
<dbReference type="EMBL" id="CAJNOO010000416">
    <property type="protein sequence ID" value="CAF0937427.1"/>
    <property type="molecule type" value="Genomic_DNA"/>
</dbReference>
<dbReference type="Proteomes" id="UP000663874">
    <property type="component" value="Unassembled WGS sequence"/>
</dbReference>